<dbReference type="InterPro" id="IPR016170">
    <property type="entry name" value="Cytok_DH_C_sf"/>
</dbReference>
<evidence type="ECO:0000313" key="5">
    <source>
        <dbReference type="Proteomes" id="UP000035929"/>
    </source>
</evidence>
<dbReference type="InterPro" id="IPR006094">
    <property type="entry name" value="Oxid_FAD_bind_N"/>
</dbReference>
<dbReference type="PROSITE" id="PS51387">
    <property type="entry name" value="FAD_PCMH"/>
    <property type="match status" value="1"/>
</dbReference>
<dbReference type="AlphaFoldDB" id="A0A0J6SRV6"/>
<dbReference type="InterPro" id="IPR016169">
    <property type="entry name" value="FAD-bd_PCMH_sub2"/>
</dbReference>
<dbReference type="Gene3D" id="3.30.43.10">
    <property type="entry name" value="Uridine Diphospho-n-acetylenolpyruvylglucosamine Reductase, domain 2"/>
    <property type="match status" value="1"/>
</dbReference>
<dbReference type="GO" id="GO:0071949">
    <property type="term" value="F:FAD binding"/>
    <property type="evidence" value="ECO:0007669"/>
    <property type="project" value="InterPro"/>
</dbReference>
<dbReference type="Gene3D" id="3.40.462.10">
    <property type="entry name" value="FAD-linked oxidases, C-terminal domain"/>
    <property type="match status" value="1"/>
</dbReference>
<dbReference type="InterPro" id="IPR016166">
    <property type="entry name" value="FAD-bd_PCMH"/>
</dbReference>
<dbReference type="EMBL" id="LABX01000071">
    <property type="protein sequence ID" value="KMO36322.1"/>
    <property type="molecule type" value="Genomic_DNA"/>
</dbReference>
<accession>A0A0J6SRV6</accession>
<keyword evidence="2" id="KW-0274">FAD</keyword>
<dbReference type="Pfam" id="PF01565">
    <property type="entry name" value="FAD_binding_4"/>
    <property type="match status" value="1"/>
</dbReference>
<dbReference type="Gene3D" id="3.30.465.10">
    <property type="match status" value="1"/>
</dbReference>
<keyword evidence="1" id="KW-0285">Flavoprotein</keyword>
<dbReference type="OrthoDB" id="9811557at2"/>
<dbReference type="GO" id="GO:1903457">
    <property type="term" value="P:lactate catabolic process"/>
    <property type="evidence" value="ECO:0007669"/>
    <property type="project" value="TreeGrafter"/>
</dbReference>
<dbReference type="GO" id="GO:0008720">
    <property type="term" value="F:D-lactate dehydrogenase (NAD+) activity"/>
    <property type="evidence" value="ECO:0007669"/>
    <property type="project" value="TreeGrafter"/>
</dbReference>
<dbReference type="GO" id="GO:0004458">
    <property type="term" value="F:D-lactate dehydrogenase (cytochrome) activity"/>
    <property type="evidence" value="ECO:0007669"/>
    <property type="project" value="TreeGrafter"/>
</dbReference>
<evidence type="ECO:0000256" key="2">
    <source>
        <dbReference type="ARBA" id="ARBA00022827"/>
    </source>
</evidence>
<proteinExistence type="predicted"/>
<feature type="domain" description="FAD-binding PCMH-type" evidence="3">
    <location>
        <begin position="32"/>
        <end position="212"/>
    </location>
</feature>
<organism evidence="4 5">
    <name type="scientific">Methylobacterium aquaticum</name>
    <dbReference type="NCBI Taxonomy" id="270351"/>
    <lineage>
        <taxon>Bacteria</taxon>
        <taxon>Pseudomonadati</taxon>
        <taxon>Pseudomonadota</taxon>
        <taxon>Alphaproteobacteria</taxon>
        <taxon>Hyphomicrobiales</taxon>
        <taxon>Methylobacteriaceae</taxon>
        <taxon>Methylobacterium</taxon>
    </lineage>
</organism>
<sequence length="779" mass="80901">MTWPGDTWPGDPFDLPREAALLAAANRTTLASDRRLAGVVAPGSAEELRAVLRAAVRDGLALHPVSTGRNWGYGSRRPHRNGAILVSLAALDAIEDYDEVTGTVVVGPGVTFAALAAFLASRGGRFQPPRTGSSPGSSVVGNIAERGIGKDLYEDMAGHLVGLAVMTADGGLHEVGPMRGPILPPAGPDLRGLFVQGNLGIVLRARIRLALTPPVRQVVAAALPSHGALAAFVEASRAALQIGDPWLRVEIVNAARAVAQDEESPGAPWLAYATVWGKGPEDLALRARTAANLLGRCGTGLEVCAPDDGPPAAPSTTGLHSAYHGKPFAMPDDPDPDRDRCGVLWVTANLRHHGGEVAGITEAFETIMSAHGFAPALSLRAIDGRSLRLVAGLFGDRDRPGDDARATACAEALHALMARNGIPVGRRTSAQEVGQDLDQNPGDARLARALKRALDPDEILAPGRGIPAGPPLPGLPLTFGGPPDDPVLDDLARQMAADLDGLVAGLPEGLARDARAALAAYAGKHPTFFGLYYRPTWSFLARVALPGPAARHRPRLRRLHALTLFLHLWDDHLADGQLAPTLGRIHLRSCAWSAMEDEAAALSRAAGLPDAPWRDAAAAYLEAVGAPPEPADLDAALALARREAALCTIAPGLHAALAGEDAAALARIIEDFAVAWRIVDDLQDIGRDAAAGRRSTVRLALTGAAAGAWDAAGVGDPRALAALAARLGPAVPGLVARAQAALDAARAVAQAHGWRDLAADLAASRVVIPDVAAPDPALR</sequence>
<dbReference type="InterPro" id="IPR016171">
    <property type="entry name" value="Vanillyl_alc_oxidase_C-sub2"/>
</dbReference>
<gene>
    <name evidence="4" type="ORF">VP06_10090</name>
</gene>
<dbReference type="PANTHER" id="PTHR11748:SF114">
    <property type="entry name" value="ARYL-ALCOHOL OXIDASE VANILLYL-ALCOHOL OXIDASE (AFU_ORTHOLOGUE AFUA_3G09500)-RELATED"/>
    <property type="match status" value="1"/>
</dbReference>
<evidence type="ECO:0000313" key="4">
    <source>
        <dbReference type="EMBL" id="KMO36322.1"/>
    </source>
</evidence>
<protein>
    <recommendedName>
        <fullName evidence="3">FAD-binding PCMH-type domain-containing protein</fullName>
    </recommendedName>
</protein>
<dbReference type="InterPro" id="IPR036318">
    <property type="entry name" value="FAD-bd_PCMH-like_sf"/>
</dbReference>
<dbReference type="RefSeq" id="WP_048463634.1">
    <property type="nucleotide sequence ID" value="NZ_LABX01000071.1"/>
</dbReference>
<reference evidence="4 5" key="1">
    <citation type="submission" date="2015-03" db="EMBL/GenBank/DDBJ databases">
        <title>Genome sequencing of Methylobacterium aquaticum DSM16371 type strain.</title>
        <authorList>
            <person name="Chaudhry V."/>
            <person name="Patil P.B."/>
        </authorList>
    </citation>
    <scope>NUCLEOTIDE SEQUENCE [LARGE SCALE GENOMIC DNA]</scope>
    <source>
        <strain evidence="4 5">DSM 16371</strain>
    </source>
</reference>
<dbReference type="Proteomes" id="UP000035929">
    <property type="component" value="Unassembled WGS sequence"/>
</dbReference>
<dbReference type="PATRIC" id="fig|270351.6.peg.6901"/>
<dbReference type="SUPFAM" id="SSF55103">
    <property type="entry name" value="FAD-linked oxidases, C-terminal domain"/>
    <property type="match status" value="1"/>
</dbReference>
<dbReference type="InterPro" id="IPR016167">
    <property type="entry name" value="FAD-bd_PCMH_sub1"/>
</dbReference>
<dbReference type="PANTHER" id="PTHR11748">
    <property type="entry name" value="D-LACTATE DEHYDROGENASE"/>
    <property type="match status" value="1"/>
</dbReference>
<dbReference type="InterPro" id="IPR016164">
    <property type="entry name" value="FAD-linked_Oxase-like_C"/>
</dbReference>
<name>A0A0J6SRV6_9HYPH</name>
<evidence type="ECO:0000259" key="3">
    <source>
        <dbReference type="PROSITE" id="PS51387"/>
    </source>
</evidence>
<evidence type="ECO:0000256" key="1">
    <source>
        <dbReference type="ARBA" id="ARBA00022630"/>
    </source>
</evidence>
<dbReference type="SUPFAM" id="SSF56176">
    <property type="entry name" value="FAD-binding/transporter-associated domain-like"/>
    <property type="match status" value="1"/>
</dbReference>
<dbReference type="Gene3D" id="1.10.45.10">
    <property type="entry name" value="Vanillyl-alcohol Oxidase, Chain A, domain 4"/>
    <property type="match status" value="1"/>
</dbReference>
<comment type="caution">
    <text evidence="4">The sequence shown here is derived from an EMBL/GenBank/DDBJ whole genome shotgun (WGS) entry which is preliminary data.</text>
</comment>